<protein>
    <submittedName>
        <fullName evidence="2">Uncharacterized protein</fullName>
    </submittedName>
</protein>
<dbReference type="RefSeq" id="XP_026600210.1">
    <property type="nucleotide sequence ID" value="XM_026751124.1"/>
</dbReference>
<evidence type="ECO:0000313" key="3">
    <source>
        <dbReference type="Proteomes" id="UP000256690"/>
    </source>
</evidence>
<proteinExistence type="predicted"/>
<accession>A0A3D8QZK2</accession>
<evidence type="ECO:0000313" key="2">
    <source>
        <dbReference type="EMBL" id="RDW67242.1"/>
    </source>
</evidence>
<dbReference type="Proteomes" id="UP000256690">
    <property type="component" value="Unassembled WGS sequence"/>
</dbReference>
<evidence type="ECO:0000256" key="1">
    <source>
        <dbReference type="SAM" id="MobiDB-lite"/>
    </source>
</evidence>
<keyword evidence="3" id="KW-1185">Reference proteome</keyword>
<sequence>MPPLERHLQIPVSIKDPTPLRLSSDLDQSRQEWFGTKGNHISVLILAWSYILSARWAEIMPEATLTYTHRKASNSDNLQQEDSAVVDIGAASNDAARWWAAILATGTGWEAFIPIDKDKFWSPWSISLPPAPGFGLSYHNTQSSLSDRAIPAAAAFRFLCDYCALHGIVDQGYAALSAVVLLPFARDSSTEIVLPRLTLSPVQKCRARPLQGNEHLDLAWVQGAHHLDKLLTLSCNTRGVHSLLSSVLYERDIACNAVDPWLQSIFAVLSPVTDTRILANMLMRRVPHLAFLWLGGAILDIHRDILQDGHFGLIPTDAHAAAWSQTMQSFMQEPVHPAENGSILRSDECRLLYLTQEERHTRWPICQWTPFGTTALQDTDIDVRLHADCIGHGLRYAGWRWTCRDGSVVHQVSEPGPSLTRASPPIEPVMPDIAVNYEAFEHGKALSASENATRNIFGWLRVEGYAPGEQGIREWIEIDEGGEADGSDDGRSVEEGQGRSHAREVQEWMSRCDT</sequence>
<reference evidence="2 3" key="1">
    <citation type="journal article" date="2018" name="IMA Fungus">
        <title>IMA Genome-F 9: Draft genome sequence of Annulohypoxylon stygium, Aspergillus mulundensis, Berkeleyomyces basicola (syn. Thielaviopsis basicola), Ceratocystis smalleyi, two Cercospora beticola strains, Coleophoma cylindrospora, Fusarium fracticaudum, Phialophora cf. hyalina, and Morchella septimelata.</title>
        <authorList>
            <person name="Wingfield B.D."/>
            <person name="Bills G.F."/>
            <person name="Dong Y."/>
            <person name="Huang W."/>
            <person name="Nel W.J."/>
            <person name="Swalarsk-Parry B.S."/>
            <person name="Vaghefi N."/>
            <person name="Wilken P.M."/>
            <person name="An Z."/>
            <person name="de Beer Z.W."/>
            <person name="De Vos L."/>
            <person name="Chen L."/>
            <person name="Duong T.A."/>
            <person name="Gao Y."/>
            <person name="Hammerbacher A."/>
            <person name="Kikkert J.R."/>
            <person name="Li Y."/>
            <person name="Li H."/>
            <person name="Li K."/>
            <person name="Li Q."/>
            <person name="Liu X."/>
            <person name="Ma X."/>
            <person name="Naidoo K."/>
            <person name="Pethybridge S.J."/>
            <person name="Sun J."/>
            <person name="Steenkamp E.T."/>
            <person name="van der Nest M.A."/>
            <person name="van Wyk S."/>
            <person name="Wingfield M.J."/>
            <person name="Xiong C."/>
            <person name="Yue Q."/>
            <person name="Zhang X."/>
        </authorList>
    </citation>
    <scope>NUCLEOTIDE SEQUENCE [LARGE SCALE GENOMIC DNA]</scope>
    <source>
        <strain evidence="2 3">DSM 5745</strain>
    </source>
</reference>
<name>A0A3D8QZK2_9EURO</name>
<comment type="caution">
    <text evidence="2">The sequence shown here is derived from an EMBL/GenBank/DDBJ whole genome shotgun (WGS) entry which is preliminary data.</text>
</comment>
<feature type="compositionally biased region" description="Basic and acidic residues" evidence="1">
    <location>
        <begin position="488"/>
        <end position="514"/>
    </location>
</feature>
<dbReference type="GeneID" id="38119478"/>
<dbReference type="OrthoDB" id="3549294at2759"/>
<dbReference type="AlphaFoldDB" id="A0A3D8QZK2"/>
<gene>
    <name evidence="2" type="ORF">DSM5745_09108</name>
</gene>
<dbReference type="EMBL" id="PVWQ01000012">
    <property type="protein sequence ID" value="RDW67242.1"/>
    <property type="molecule type" value="Genomic_DNA"/>
</dbReference>
<dbReference type="STRING" id="1810919.A0A3D8QZK2"/>
<organism evidence="2 3">
    <name type="scientific">Aspergillus mulundensis</name>
    <dbReference type="NCBI Taxonomy" id="1810919"/>
    <lineage>
        <taxon>Eukaryota</taxon>
        <taxon>Fungi</taxon>
        <taxon>Dikarya</taxon>
        <taxon>Ascomycota</taxon>
        <taxon>Pezizomycotina</taxon>
        <taxon>Eurotiomycetes</taxon>
        <taxon>Eurotiomycetidae</taxon>
        <taxon>Eurotiales</taxon>
        <taxon>Aspergillaceae</taxon>
        <taxon>Aspergillus</taxon>
        <taxon>Aspergillus subgen. Nidulantes</taxon>
    </lineage>
</organism>
<feature type="region of interest" description="Disordered" evidence="1">
    <location>
        <begin position="481"/>
        <end position="514"/>
    </location>
</feature>